<dbReference type="AlphaFoldDB" id="A0A1J1J8D3"/>
<name>A0A1J1J8D3_9DIPT</name>
<sequence>MSITTDKQISLGRNITLSPQIQRIALCDEVSNEINGYGICQKIIIVKACFRARKQIQAKRFIYRLKEMQ</sequence>
<dbReference type="EMBL" id="CVRI01000074">
    <property type="protein sequence ID" value="CRL08044.1"/>
    <property type="molecule type" value="Genomic_DNA"/>
</dbReference>
<reference evidence="1 2" key="1">
    <citation type="submission" date="2015-04" db="EMBL/GenBank/DDBJ databases">
        <authorList>
            <person name="Syromyatnikov M.Y."/>
            <person name="Popov V.N."/>
        </authorList>
    </citation>
    <scope>NUCLEOTIDE SEQUENCE [LARGE SCALE GENOMIC DNA]</scope>
</reference>
<proteinExistence type="predicted"/>
<gene>
    <name evidence="1" type="ORF">CLUMA_CG021180</name>
</gene>
<evidence type="ECO:0000313" key="1">
    <source>
        <dbReference type="EMBL" id="CRL08044.1"/>
    </source>
</evidence>
<dbReference type="Proteomes" id="UP000183832">
    <property type="component" value="Unassembled WGS sequence"/>
</dbReference>
<accession>A0A1J1J8D3</accession>
<keyword evidence="2" id="KW-1185">Reference proteome</keyword>
<organism evidence="1 2">
    <name type="scientific">Clunio marinus</name>
    <dbReference type="NCBI Taxonomy" id="568069"/>
    <lineage>
        <taxon>Eukaryota</taxon>
        <taxon>Metazoa</taxon>
        <taxon>Ecdysozoa</taxon>
        <taxon>Arthropoda</taxon>
        <taxon>Hexapoda</taxon>
        <taxon>Insecta</taxon>
        <taxon>Pterygota</taxon>
        <taxon>Neoptera</taxon>
        <taxon>Endopterygota</taxon>
        <taxon>Diptera</taxon>
        <taxon>Nematocera</taxon>
        <taxon>Chironomoidea</taxon>
        <taxon>Chironomidae</taxon>
        <taxon>Clunio</taxon>
    </lineage>
</organism>
<evidence type="ECO:0000313" key="2">
    <source>
        <dbReference type="Proteomes" id="UP000183832"/>
    </source>
</evidence>
<protein>
    <submittedName>
        <fullName evidence="1">CLUMA_CG021180, isoform A</fullName>
    </submittedName>
</protein>